<feature type="non-terminal residue" evidence="1">
    <location>
        <position position="1"/>
    </location>
</feature>
<evidence type="ECO:0000313" key="2">
    <source>
        <dbReference type="Proteomes" id="UP000824469"/>
    </source>
</evidence>
<feature type="non-terminal residue" evidence="1">
    <location>
        <position position="78"/>
    </location>
</feature>
<name>A0AA38KJH3_TAXCH</name>
<dbReference type="InterPro" id="IPR052965">
    <property type="entry name" value="Pigment-catalase-like"/>
</dbReference>
<protein>
    <submittedName>
        <fullName evidence="1">Uncharacterized protein</fullName>
    </submittedName>
</protein>
<comment type="caution">
    <text evidence="1">The sequence shown here is derived from an EMBL/GenBank/DDBJ whole genome shotgun (WGS) entry which is preliminary data.</text>
</comment>
<gene>
    <name evidence="1" type="ORF">KI387_010813</name>
</gene>
<evidence type="ECO:0000313" key="1">
    <source>
        <dbReference type="EMBL" id="KAH9306409.1"/>
    </source>
</evidence>
<dbReference type="EMBL" id="JAHRHJ020000008">
    <property type="protein sequence ID" value="KAH9306409.1"/>
    <property type="molecule type" value="Genomic_DNA"/>
</dbReference>
<dbReference type="AlphaFoldDB" id="A0AA38KJH3"/>
<organism evidence="1 2">
    <name type="scientific">Taxus chinensis</name>
    <name type="common">Chinese yew</name>
    <name type="synonym">Taxus wallichiana var. chinensis</name>
    <dbReference type="NCBI Taxonomy" id="29808"/>
    <lineage>
        <taxon>Eukaryota</taxon>
        <taxon>Viridiplantae</taxon>
        <taxon>Streptophyta</taxon>
        <taxon>Embryophyta</taxon>
        <taxon>Tracheophyta</taxon>
        <taxon>Spermatophyta</taxon>
        <taxon>Pinopsida</taxon>
        <taxon>Pinidae</taxon>
        <taxon>Conifers II</taxon>
        <taxon>Cupressales</taxon>
        <taxon>Taxaceae</taxon>
        <taxon>Taxus</taxon>
    </lineage>
</organism>
<dbReference type="Pfam" id="PF13668">
    <property type="entry name" value="Ferritin_2"/>
    <property type="match status" value="1"/>
</dbReference>
<dbReference type="Proteomes" id="UP000824469">
    <property type="component" value="Unassembled WGS sequence"/>
</dbReference>
<proteinExistence type="predicted"/>
<accession>A0AA38KJH3</accession>
<dbReference type="PANTHER" id="PTHR31694">
    <property type="entry name" value="DESICCATION-LIKE PROTEIN"/>
    <property type="match status" value="1"/>
</dbReference>
<sequence>FTKVFDGVFETKLNPSFDPYANSLNYLLESYVIPYIGLIGYVGTNAHLHSKIAKRLGCSCVSLGAQTFVFKIKNFSRA</sequence>
<dbReference type="OMA" id="SSAMFNM"/>
<keyword evidence="2" id="KW-1185">Reference proteome</keyword>
<dbReference type="PANTHER" id="PTHR31694:SF26">
    <property type="entry name" value="OS05G0151100 PROTEIN"/>
    <property type="match status" value="1"/>
</dbReference>
<reference evidence="1 2" key="1">
    <citation type="journal article" date="2021" name="Nat. Plants">
        <title>The Taxus genome provides insights into paclitaxel biosynthesis.</title>
        <authorList>
            <person name="Xiong X."/>
            <person name="Gou J."/>
            <person name="Liao Q."/>
            <person name="Li Y."/>
            <person name="Zhou Q."/>
            <person name="Bi G."/>
            <person name="Li C."/>
            <person name="Du R."/>
            <person name="Wang X."/>
            <person name="Sun T."/>
            <person name="Guo L."/>
            <person name="Liang H."/>
            <person name="Lu P."/>
            <person name="Wu Y."/>
            <person name="Zhang Z."/>
            <person name="Ro D.K."/>
            <person name="Shang Y."/>
            <person name="Huang S."/>
            <person name="Yan J."/>
        </authorList>
    </citation>
    <scope>NUCLEOTIDE SEQUENCE [LARGE SCALE GENOMIC DNA]</scope>
    <source>
        <strain evidence="1">Ta-2019</strain>
    </source>
</reference>